<gene>
    <name evidence="2" type="ORF">METZ01_LOCUS200567</name>
</gene>
<proteinExistence type="predicted"/>
<feature type="non-terminal residue" evidence="2">
    <location>
        <position position="1"/>
    </location>
</feature>
<evidence type="ECO:0000256" key="1">
    <source>
        <dbReference type="SAM" id="MobiDB-lite"/>
    </source>
</evidence>
<dbReference type="EMBL" id="UINC01043540">
    <property type="protein sequence ID" value="SVB47713.1"/>
    <property type="molecule type" value="Genomic_DNA"/>
</dbReference>
<feature type="region of interest" description="Disordered" evidence="1">
    <location>
        <begin position="106"/>
        <end position="125"/>
    </location>
</feature>
<feature type="region of interest" description="Disordered" evidence="1">
    <location>
        <begin position="28"/>
        <end position="59"/>
    </location>
</feature>
<organism evidence="2">
    <name type="scientific">marine metagenome</name>
    <dbReference type="NCBI Taxonomy" id="408172"/>
    <lineage>
        <taxon>unclassified sequences</taxon>
        <taxon>metagenomes</taxon>
        <taxon>ecological metagenomes</taxon>
    </lineage>
</organism>
<reference evidence="2" key="1">
    <citation type="submission" date="2018-05" db="EMBL/GenBank/DDBJ databases">
        <authorList>
            <person name="Lanie J.A."/>
            <person name="Ng W.-L."/>
            <person name="Kazmierczak K.M."/>
            <person name="Andrzejewski T.M."/>
            <person name="Davidsen T.M."/>
            <person name="Wayne K.J."/>
            <person name="Tettelin H."/>
            <person name="Glass J.I."/>
            <person name="Rusch D."/>
            <person name="Podicherti R."/>
            <person name="Tsui H.-C.T."/>
            <person name="Winkler M.E."/>
        </authorList>
    </citation>
    <scope>NUCLEOTIDE SEQUENCE</scope>
</reference>
<dbReference type="AlphaFoldDB" id="A0A382ECL4"/>
<evidence type="ECO:0000313" key="2">
    <source>
        <dbReference type="EMBL" id="SVB47713.1"/>
    </source>
</evidence>
<sequence>PAPLFNESIVQDDEDIPPSHWVEGNFEAEGDTLADTEPSYTPDTGMPIPDGIEPAGPSDTFSFRAEARRWRLPKTSKGTALYAKRDKEGKFTDIQNVTRASRIDRAIKAKTHGVPSGDGDEGERAFRGEARRWRLPKTSKGTALYAKRDEEGKFTDIQNVTRASRIDRAIAAKTHGVPSGDGDEGERAPLKAEGARRWRLPKTSKGTALYAKRDAAGRFKDIQNVTRASRIDRAIPAKTHGVKSGHGDEGERAKADPDFLGIIEAPFRRISDMVSSIMDAENSNQMGCASCDSFWAECDCKGSEYYEASGSNYMKPKDAAAIFAKNKNKLCSVTFTKKDGSTRTLTGRTGVFRARDGSTIVGKGRKPTWDAKARAKAGFITMWDADAARKAGDNRAGFRVVNLHTISGIRAMGHTYDAAHPKGY</sequence>
<protein>
    <submittedName>
        <fullName evidence="2">Uncharacterized protein</fullName>
    </submittedName>
</protein>
<name>A0A382ECL4_9ZZZZ</name>
<accession>A0A382ECL4</accession>